<keyword evidence="2" id="KW-1185">Reference proteome</keyword>
<reference evidence="1 2" key="1">
    <citation type="submission" date="2016-10" db="EMBL/GenBank/DDBJ databases">
        <authorList>
            <person name="de Groot N.N."/>
        </authorList>
    </citation>
    <scope>NUCLEOTIDE SEQUENCE [LARGE SCALE GENOMIC DNA]</scope>
    <source>
        <strain evidence="1 2">CGMCC 1.3442</strain>
    </source>
</reference>
<dbReference type="RefSeq" id="WP_093855575.1">
    <property type="nucleotide sequence ID" value="NZ_FNIG01000002.1"/>
</dbReference>
<dbReference type="EMBL" id="FNIG01000002">
    <property type="protein sequence ID" value="SDM98873.1"/>
    <property type="molecule type" value="Genomic_DNA"/>
</dbReference>
<gene>
    <name evidence="1" type="ORF">SAMN05216498_1063</name>
</gene>
<evidence type="ECO:0000313" key="1">
    <source>
        <dbReference type="EMBL" id="SDM98873.1"/>
    </source>
</evidence>
<dbReference type="STRING" id="237069.SAMN05216498_1063"/>
<sequence>MKEFTRMDNVKCLICNHTYNWEAPLNSNYNVSEDAVRAEAIVDTVPDNHKRINTPIFIHVKCPDCGVKHEYKVLENFYNN</sequence>
<organism evidence="1 2">
    <name type="scientific">Tenuibacillus multivorans</name>
    <dbReference type="NCBI Taxonomy" id="237069"/>
    <lineage>
        <taxon>Bacteria</taxon>
        <taxon>Bacillati</taxon>
        <taxon>Bacillota</taxon>
        <taxon>Bacilli</taxon>
        <taxon>Bacillales</taxon>
        <taxon>Bacillaceae</taxon>
        <taxon>Tenuibacillus</taxon>
    </lineage>
</organism>
<accession>A0A1G9XRK0</accession>
<name>A0A1G9XRK0_9BACI</name>
<dbReference type="AlphaFoldDB" id="A0A1G9XRK0"/>
<evidence type="ECO:0000313" key="2">
    <source>
        <dbReference type="Proteomes" id="UP000199334"/>
    </source>
</evidence>
<dbReference type="Proteomes" id="UP000199334">
    <property type="component" value="Unassembled WGS sequence"/>
</dbReference>
<proteinExistence type="predicted"/>
<dbReference type="OrthoDB" id="2972042at2"/>
<protein>
    <submittedName>
        <fullName evidence="1">Uncharacterized protein</fullName>
    </submittedName>
</protein>